<protein>
    <recommendedName>
        <fullName evidence="2">DUF6968 domain-containing protein</fullName>
    </recommendedName>
</protein>
<name>A0A1H1HPC7_9ACTN</name>
<organism evidence="3 4">
    <name type="scientific">Tsukamurella pulmonis</name>
    <dbReference type="NCBI Taxonomy" id="47312"/>
    <lineage>
        <taxon>Bacteria</taxon>
        <taxon>Bacillati</taxon>
        <taxon>Actinomycetota</taxon>
        <taxon>Actinomycetes</taxon>
        <taxon>Mycobacteriales</taxon>
        <taxon>Tsukamurellaceae</taxon>
        <taxon>Tsukamurella</taxon>
    </lineage>
</organism>
<feature type="transmembrane region" description="Helical" evidence="1">
    <location>
        <begin position="50"/>
        <end position="73"/>
    </location>
</feature>
<dbReference type="RefSeq" id="WP_139184283.1">
    <property type="nucleotide sequence ID" value="NZ_FNLF01000002.1"/>
</dbReference>
<keyword evidence="1" id="KW-0472">Membrane</keyword>
<dbReference type="Proteomes" id="UP000183053">
    <property type="component" value="Unassembled WGS sequence"/>
</dbReference>
<gene>
    <name evidence="3" type="ORF">SAMN04489765_4406</name>
</gene>
<feature type="transmembrane region" description="Helical" evidence="1">
    <location>
        <begin position="110"/>
        <end position="130"/>
    </location>
</feature>
<keyword evidence="1" id="KW-0812">Transmembrane</keyword>
<proteinExistence type="predicted"/>
<evidence type="ECO:0000313" key="3">
    <source>
        <dbReference type="EMBL" id="SDR26958.1"/>
    </source>
</evidence>
<feature type="domain" description="DUF6968" evidence="2">
    <location>
        <begin position="154"/>
        <end position="206"/>
    </location>
</feature>
<evidence type="ECO:0000313" key="4">
    <source>
        <dbReference type="Proteomes" id="UP000183053"/>
    </source>
</evidence>
<dbReference type="AlphaFoldDB" id="A0A1H1HPC7"/>
<dbReference type="OrthoDB" id="4772934at2"/>
<accession>A0A1H1HPC7</accession>
<dbReference type="Pfam" id="PF22302">
    <property type="entry name" value="DUF6968"/>
    <property type="match status" value="1"/>
</dbReference>
<feature type="transmembrane region" description="Helical" evidence="1">
    <location>
        <begin position="12"/>
        <end position="38"/>
    </location>
</feature>
<evidence type="ECO:0000256" key="1">
    <source>
        <dbReference type="SAM" id="Phobius"/>
    </source>
</evidence>
<evidence type="ECO:0000259" key="2">
    <source>
        <dbReference type="Pfam" id="PF22302"/>
    </source>
</evidence>
<dbReference type="STRING" id="47312.SAMN04489765_4406"/>
<reference evidence="4" key="1">
    <citation type="submission" date="2016-10" db="EMBL/GenBank/DDBJ databases">
        <authorList>
            <person name="Varghese N."/>
            <person name="Submissions S."/>
        </authorList>
    </citation>
    <scope>NUCLEOTIDE SEQUENCE [LARGE SCALE GENOMIC DNA]</scope>
    <source>
        <strain evidence="4">DSM 44142</strain>
    </source>
</reference>
<dbReference type="InterPro" id="IPR054241">
    <property type="entry name" value="DUF6968"/>
</dbReference>
<feature type="transmembrane region" description="Helical" evidence="1">
    <location>
        <begin position="85"/>
        <end position="104"/>
    </location>
</feature>
<dbReference type="EMBL" id="FNLF01000002">
    <property type="protein sequence ID" value="SDR26958.1"/>
    <property type="molecule type" value="Genomic_DNA"/>
</dbReference>
<keyword evidence="4" id="KW-1185">Reference proteome</keyword>
<sequence length="212" mass="23102">MARRADTATRVVPVGVLKALAGLLLLIWLALFAVTVLIDWPVDGPRSQGVAHGLMFAVSLVVAITATQLWRIAVAMEPETSARDARGLVGGFVLAVPAITLMWMDYDDWAPWRMAAVVALFLVMLVLAVLDFRDRRKHKGEIVAPVATMTVPTPRGDREVRIAQPEGLHDRWMTRWSIGTPEGTVQRVSYGPDPMRSLTAALADAEAATVVI</sequence>
<keyword evidence="1" id="KW-1133">Transmembrane helix</keyword>